<keyword evidence="2" id="KW-0597">Phosphoprotein</keyword>
<organism evidence="4 5">
    <name type="scientific">Dactylosporangium maewongense</name>
    <dbReference type="NCBI Taxonomy" id="634393"/>
    <lineage>
        <taxon>Bacteria</taxon>
        <taxon>Bacillati</taxon>
        <taxon>Actinomycetota</taxon>
        <taxon>Actinomycetes</taxon>
        <taxon>Micromonosporales</taxon>
        <taxon>Micromonosporaceae</taxon>
        <taxon>Dactylosporangium</taxon>
    </lineage>
</organism>
<dbReference type="InterPro" id="IPR020806">
    <property type="entry name" value="PKS_PP-bd"/>
</dbReference>
<evidence type="ECO:0000256" key="1">
    <source>
        <dbReference type="ARBA" id="ARBA00022450"/>
    </source>
</evidence>
<gene>
    <name evidence="4" type="ORF">GCM10009827_085210</name>
</gene>
<dbReference type="RefSeq" id="WP_344509517.1">
    <property type="nucleotide sequence ID" value="NZ_BAAAQD010000022.1"/>
</dbReference>
<keyword evidence="1" id="KW-0596">Phosphopantetheine</keyword>
<evidence type="ECO:0000313" key="4">
    <source>
        <dbReference type="EMBL" id="GAA1551557.1"/>
    </source>
</evidence>
<comment type="caution">
    <text evidence="4">The sequence shown here is derived from an EMBL/GenBank/DDBJ whole genome shotgun (WGS) entry which is preliminary data.</text>
</comment>
<dbReference type="Pfam" id="PF00550">
    <property type="entry name" value="PP-binding"/>
    <property type="match status" value="1"/>
</dbReference>
<dbReference type="InterPro" id="IPR036736">
    <property type="entry name" value="ACP-like_sf"/>
</dbReference>
<protein>
    <recommendedName>
        <fullName evidence="3">Carrier domain-containing protein</fullName>
    </recommendedName>
</protein>
<sequence length="90" mass="9896">MAGTALIHDEDRIRYVQSVFQRVLKVDKGVTPDDEFFALGGTSLTAMEVIDLIEAEQGRRLPVRNFYQATVVRELAGELTPATDSDGGAR</sequence>
<evidence type="ECO:0000259" key="3">
    <source>
        <dbReference type="PROSITE" id="PS50075"/>
    </source>
</evidence>
<name>A0ABP4MWW0_9ACTN</name>
<accession>A0ABP4MWW0</accession>
<feature type="domain" description="Carrier" evidence="3">
    <location>
        <begin position="7"/>
        <end position="83"/>
    </location>
</feature>
<dbReference type="EMBL" id="BAAAQD010000022">
    <property type="protein sequence ID" value="GAA1551557.1"/>
    <property type="molecule type" value="Genomic_DNA"/>
</dbReference>
<dbReference type="Gene3D" id="1.10.1200.10">
    <property type="entry name" value="ACP-like"/>
    <property type="match status" value="1"/>
</dbReference>
<dbReference type="Proteomes" id="UP001501470">
    <property type="component" value="Unassembled WGS sequence"/>
</dbReference>
<evidence type="ECO:0000313" key="5">
    <source>
        <dbReference type="Proteomes" id="UP001501470"/>
    </source>
</evidence>
<dbReference type="InterPro" id="IPR009081">
    <property type="entry name" value="PP-bd_ACP"/>
</dbReference>
<proteinExistence type="predicted"/>
<evidence type="ECO:0000256" key="2">
    <source>
        <dbReference type="ARBA" id="ARBA00022553"/>
    </source>
</evidence>
<keyword evidence="5" id="KW-1185">Reference proteome</keyword>
<dbReference type="PROSITE" id="PS50075">
    <property type="entry name" value="CARRIER"/>
    <property type="match status" value="1"/>
</dbReference>
<dbReference type="SMART" id="SM00823">
    <property type="entry name" value="PKS_PP"/>
    <property type="match status" value="1"/>
</dbReference>
<reference evidence="5" key="1">
    <citation type="journal article" date="2019" name="Int. J. Syst. Evol. Microbiol.">
        <title>The Global Catalogue of Microorganisms (GCM) 10K type strain sequencing project: providing services to taxonomists for standard genome sequencing and annotation.</title>
        <authorList>
            <consortium name="The Broad Institute Genomics Platform"/>
            <consortium name="The Broad Institute Genome Sequencing Center for Infectious Disease"/>
            <person name="Wu L."/>
            <person name="Ma J."/>
        </authorList>
    </citation>
    <scope>NUCLEOTIDE SEQUENCE [LARGE SCALE GENOMIC DNA]</scope>
    <source>
        <strain evidence="5">JCM 15933</strain>
    </source>
</reference>
<dbReference type="SUPFAM" id="SSF47336">
    <property type="entry name" value="ACP-like"/>
    <property type="match status" value="1"/>
</dbReference>